<dbReference type="InterPro" id="IPR035906">
    <property type="entry name" value="MetI-like_sf"/>
</dbReference>
<sequence>MKSNWLNKHLGKVWLALVFLFLYAPLAFMILFSFNSTRQHATFTGFSLRWYEALLADTRIVEGFIVSLQVAFVTGLLAAVLGTFAAFVLVRYKHFWGRTVFSGMAVAPMVMPEVIIGLSLLLLMVGSFNLFGGPERGLITIIIGHTLFGMAFAMVVVQSRLQEVDRSIEEAAMDLGARPHQVFFLVTLPNIAPAILAAFLLAFTLSFDDVVITLFLSGPGVSTLPQVIFNYAVRGINPTIYAAATLLILTVTTFVVTYAFWVLHSTRKRQREMAEALRGA</sequence>
<dbReference type="PROSITE" id="PS50928">
    <property type="entry name" value="ABC_TM1"/>
    <property type="match status" value="1"/>
</dbReference>
<dbReference type="AlphaFoldDB" id="A0A060NRR5"/>
<evidence type="ECO:0000313" key="11">
    <source>
        <dbReference type="Proteomes" id="UP000066014"/>
    </source>
</evidence>
<evidence type="ECO:0000256" key="4">
    <source>
        <dbReference type="ARBA" id="ARBA00022475"/>
    </source>
</evidence>
<dbReference type="Pfam" id="PF00528">
    <property type="entry name" value="BPD_transp_1"/>
    <property type="match status" value="1"/>
</dbReference>
<evidence type="ECO:0000256" key="8">
    <source>
        <dbReference type="RuleBase" id="RU363032"/>
    </source>
</evidence>
<dbReference type="InterPro" id="IPR000515">
    <property type="entry name" value="MetI-like"/>
</dbReference>
<keyword evidence="5 8" id="KW-0812">Transmembrane</keyword>
<feature type="transmembrane region" description="Helical" evidence="8">
    <location>
        <begin position="137"/>
        <end position="157"/>
    </location>
</feature>
<protein>
    <submittedName>
        <fullName evidence="10">ABC-type spermidine/putrescine transport system, permease component II</fullName>
    </submittedName>
</protein>
<reference evidence="10 11" key="1">
    <citation type="journal article" date="2014" name="Nat. Commun.">
        <title>Physiological and genomic features of highly alkaliphilic hydrogen-utilizing Betaproteobacteria from a continental serpentinizing site.</title>
        <authorList>
            <person name="Suzuki S."/>
            <person name="Kuenen J.G."/>
            <person name="Schipper K."/>
            <person name="van der Velde S."/>
            <person name="Ishii S."/>
            <person name="Wu A."/>
            <person name="Sorokin D.Y."/>
            <person name="Tenney A."/>
            <person name="Meng X.Y."/>
            <person name="Morrill P.L."/>
            <person name="Kamagata Y."/>
            <person name="Muyzer G."/>
            <person name="Nealson K.H."/>
        </authorList>
    </citation>
    <scope>NUCLEOTIDE SEQUENCE [LARGE SCALE GENOMIC DNA]</scope>
    <source>
        <strain evidence="10 11">B1</strain>
    </source>
</reference>
<organism evidence="10 11">
    <name type="scientific">Serpentinimonas maccroryi</name>
    <dbReference type="NCBI Taxonomy" id="1458426"/>
    <lineage>
        <taxon>Bacteria</taxon>
        <taxon>Pseudomonadati</taxon>
        <taxon>Pseudomonadota</taxon>
        <taxon>Betaproteobacteria</taxon>
        <taxon>Burkholderiales</taxon>
        <taxon>Comamonadaceae</taxon>
        <taxon>Serpentinimonas</taxon>
    </lineage>
</organism>
<feature type="transmembrane region" description="Helical" evidence="8">
    <location>
        <begin position="110"/>
        <end position="131"/>
    </location>
</feature>
<dbReference type="InterPro" id="IPR051789">
    <property type="entry name" value="Bact_Polyamine_Transport"/>
</dbReference>
<evidence type="ECO:0000256" key="7">
    <source>
        <dbReference type="ARBA" id="ARBA00023136"/>
    </source>
</evidence>
<keyword evidence="3 8" id="KW-0813">Transport</keyword>
<accession>A0A060NRR5</accession>
<keyword evidence="4" id="KW-1003">Cell membrane</keyword>
<dbReference type="SUPFAM" id="SSF161098">
    <property type="entry name" value="MetI-like"/>
    <property type="match status" value="1"/>
</dbReference>
<evidence type="ECO:0000259" key="9">
    <source>
        <dbReference type="PROSITE" id="PS50928"/>
    </source>
</evidence>
<feature type="transmembrane region" description="Helical" evidence="8">
    <location>
        <begin position="240"/>
        <end position="263"/>
    </location>
</feature>
<dbReference type="Gene3D" id="1.10.3720.10">
    <property type="entry name" value="MetI-like"/>
    <property type="match status" value="1"/>
</dbReference>
<dbReference type="CDD" id="cd06261">
    <property type="entry name" value="TM_PBP2"/>
    <property type="match status" value="1"/>
</dbReference>
<dbReference type="Proteomes" id="UP000066014">
    <property type="component" value="Chromosome"/>
</dbReference>
<keyword evidence="7 8" id="KW-0472">Membrane</keyword>
<keyword evidence="11" id="KW-1185">Reference proteome</keyword>
<dbReference type="RefSeq" id="WP_045537030.1">
    <property type="nucleotide sequence ID" value="NZ_AP014569.1"/>
</dbReference>
<evidence type="ECO:0000313" key="10">
    <source>
        <dbReference type="EMBL" id="BAO84447.1"/>
    </source>
</evidence>
<name>A0A060NRR5_9BURK</name>
<dbReference type="EMBL" id="AP014569">
    <property type="protein sequence ID" value="BAO84447.1"/>
    <property type="molecule type" value="Genomic_DNA"/>
</dbReference>
<dbReference type="KEGG" id="cbab:SMCB_2219"/>
<dbReference type="STRING" id="1458426.SMCB_2219"/>
<evidence type="ECO:0000256" key="5">
    <source>
        <dbReference type="ARBA" id="ARBA00022692"/>
    </source>
</evidence>
<evidence type="ECO:0000256" key="1">
    <source>
        <dbReference type="ARBA" id="ARBA00004651"/>
    </source>
</evidence>
<comment type="subcellular location">
    <subcellularLocation>
        <location evidence="1 8">Cell membrane</location>
        <topology evidence="1 8">Multi-pass membrane protein</topology>
    </subcellularLocation>
</comment>
<dbReference type="GO" id="GO:0005886">
    <property type="term" value="C:plasma membrane"/>
    <property type="evidence" value="ECO:0007669"/>
    <property type="project" value="UniProtKB-SubCell"/>
</dbReference>
<dbReference type="PANTHER" id="PTHR43848">
    <property type="entry name" value="PUTRESCINE TRANSPORT SYSTEM PERMEASE PROTEIN POTI"/>
    <property type="match status" value="1"/>
</dbReference>
<feature type="transmembrane region" description="Helical" evidence="8">
    <location>
        <begin position="12"/>
        <end position="34"/>
    </location>
</feature>
<evidence type="ECO:0000256" key="6">
    <source>
        <dbReference type="ARBA" id="ARBA00022989"/>
    </source>
</evidence>
<dbReference type="PANTHER" id="PTHR43848:SF2">
    <property type="entry name" value="PUTRESCINE TRANSPORT SYSTEM PERMEASE PROTEIN POTI"/>
    <property type="match status" value="1"/>
</dbReference>
<dbReference type="GO" id="GO:0055085">
    <property type="term" value="P:transmembrane transport"/>
    <property type="evidence" value="ECO:0007669"/>
    <property type="project" value="InterPro"/>
</dbReference>
<comment type="similarity">
    <text evidence="2">Belongs to the binding-protein-dependent transport system permease family. CysTW subfamily.</text>
</comment>
<feature type="transmembrane region" description="Helical" evidence="8">
    <location>
        <begin position="182"/>
        <end position="207"/>
    </location>
</feature>
<gene>
    <name evidence="10" type="ORF">SMCB_2219</name>
</gene>
<keyword evidence="6 8" id="KW-1133">Transmembrane helix</keyword>
<feature type="domain" description="ABC transmembrane type-1" evidence="9">
    <location>
        <begin position="64"/>
        <end position="260"/>
    </location>
</feature>
<dbReference type="OrthoDB" id="9782004at2"/>
<proteinExistence type="inferred from homology"/>
<evidence type="ECO:0000256" key="2">
    <source>
        <dbReference type="ARBA" id="ARBA00007069"/>
    </source>
</evidence>
<feature type="transmembrane region" description="Helical" evidence="8">
    <location>
        <begin position="64"/>
        <end position="90"/>
    </location>
</feature>
<evidence type="ECO:0000256" key="3">
    <source>
        <dbReference type="ARBA" id="ARBA00022448"/>
    </source>
</evidence>
<dbReference type="HOGENOM" id="CLU_016047_3_0_4"/>